<dbReference type="RefSeq" id="WP_127745662.1">
    <property type="nucleotide sequence ID" value="NZ_SACN01000003.1"/>
</dbReference>
<gene>
    <name evidence="1" type="ORF">EOD43_19275</name>
</gene>
<comment type="caution">
    <text evidence="1">The sequence shown here is derived from an EMBL/GenBank/DDBJ whole genome shotgun (WGS) entry which is preliminary data.</text>
</comment>
<protein>
    <submittedName>
        <fullName evidence="1">Uncharacterized protein</fullName>
    </submittedName>
</protein>
<evidence type="ECO:0000313" key="2">
    <source>
        <dbReference type="Proteomes" id="UP000282971"/>
    </source>
</evidence>
<dbReference type="Proteomes" id="UP000282971">
    <property type="component" value="Unassembled WGS sequence"/>
</dbReference>
<dbReference type="EMBL" id="SACN01000003">
    <property type="protein sequence ID" value="RVT90405.1"/>
    <property type="molecule type" value="Genomic_DNA"/>
</dbReference>
<proteinExistence type="predicted"/>
<keyword evidence="2" id="KW-1185">Reference proteome</keyword>
<reference evidence="1 2" key="1">
    <citation type="submission" date="2019-01" db="EMBL/GenBank/DDBJ databases">
        <authorList>
            <person name="Chen W.-M."/>
        </authorList>
    </citation>
    <scope>NUCLEOTIDE SEQUENCE [LARGE SCALE GENOMIC DNA]</scope>
    <source>
        <strain evidence="1 2">CCP-7</strain>
    </source>
</reference>
<accession>A0A437LYG3</accession>
<organism evidence="1 2">
    <name type="scientific">Sphingomonas crocodyli</name>
    <dbReference type="NCBI Taxonomy" id="1979270"/>
    <lineage>
        <taxon>Bacteria</taxon>
        <taxon>Pseudomonadati</taxon>
        <taxon>Pseudomonadota</taxon>
        <taxon>Alphaproteobacteria</taxon>
        <taxon>Sphingomonadales</taxon>
        <taxon>Sphingomonadaceae</taxon>
        <taxon>Sphingomonas</taxon>
    </lineage>
</organism>
<sequence length="73" mass="7791">MNDISSIPTASSKVQSISNKKTALTDAFREHFSGNAPLTDKARSFAKARPWTSAAFLGIAAIGLIQTLRGAQR</sequence>
<name>A0A437LYG3_9SPHN</name>
<dbReference type="OrthoDB" id="7583368at2"/>
<dbReference type="AlphaFoldDB" id="A0A437LYG3"/>
<evidence type="ECO:0000313" key="1">
    <source>
        <dbReference type="EMBL" id="RVT90405.1"/>
    </source>
</evidence>